<keyword evidence="4" id="KW-1185">Reference proteome</keyword>
<organism evidence="3 4">
    <name type="scientific">Saponaria officinalis</name>
    <name type="common">Common soapwort</name>
    <name type="synonym">Lychnis saponaria</name>
    <dbReference type="NCBI Taxonomy" id="3572"/>
    <lineage>
        <taxon>Eukaryota</taxon>
        <taxon>Viridiplantae</taxon>
        <taxon>Streptophyta</taxon>
        <taxon>Embryophyta</taxon>
        <taxon>Tracheophyta</taxon>
        <taxon>Spermatophyta</taxon>
        <taxon>Magnoliopsida</taxon>
        <taxon>eudicotyledons</taxon>
        <taxon>Gunneridae</taxon>
        <taxon>Pentapetalae</taxon>
        <taxon>Caryophyllales</taxon>
        <taxon>Caryophyllaceae</taxon>
        <taxon>Caryophylleae</taxon>
        <taxon>Saponaria</taxon>
    </lineage>
</organism>
<protein>
    <submittedName>
        <fullName evidence="3">Uncharacterized protein</fullName>
    </submittedName>
</protein>
<evidence type="ECO:0000313" key="3">
    <source>
        <dbReference type="EMBL" id="KAK9750531.1"/>
    </source>
</evidence>
<dbReference type="Proteomes" id="UP001443914">
    <property type="component" value="Unassembled WGS sequence"/>
</dbReference>
<reference evidence="3" key="1">
    <citation type="submission" date="2024-03" db="EMBL/GenBank/DDBJ databases">
        <title>WGS assembly of Saponaria officinalis var. Norfolk2.</title>
        <authorList>
            <person name="Jenkins J."/>
            <person name="Shu S."/>
            <person name="Grimwood J."/>
            <person name="Barry K."/>
            <person name="Goodstein D."/>
            <person name="Schmutz J."/>
            <person name="Leebens-Mack J."/>
            <person name="Osbourn A."/>
        </authorList>
    </citation>
    <scope>NUCLEOTIDE SEQUENCE [LARGE SCALE GENOMIC DNA]</scope>
    <source>
        <strain evidence="3">JIC</strain>
    </source>
</reference>
<gene>
    <name evidence="3" type="ORF">RND81_02G203200</name>
</gene>
<feature type="compositionally biased region" description="Gly residues" evidence="2">
    <location>
        <begin position="32"/>
        <end position="54"/>
    </location>
</feature>
<feature type="region of interest" description="Disordered" evidence="2">
    <location>
        <begin position="202"/>
        <end position="224"/>
    </location>
</feature>
<sequence length="224" mass="24493">MSSTGKSGRRVSTAMYRGGNVIGRGAIARDCGGGAKGRGTGSGATGRDGGGGANSHGDGERILKENKKVKHVMETYHKKVVEYSEEGVEKTENDIFFEVIGGHNKGFMSGLGESAELFYGRRVKSSKVSCTPSLISQIQHYRNEATQAKQKLEEQDAKMHDQETKIKDQANKILDQDKKLEEFEKRLHELSTLINERCSSTSTSVHRHFPPHDSSSGTFGNFVA</sequence>
<name>A0AAW1MX17_SAPOF</name>
<accession>A0AAW1MX17</accession>
<feature type="compositionally biased region" description="Polar residues" evidence="2">
    <location>
        <begin position="213"/>
        <end position="224"/>
    </location>
</feature>
<dbReference type="AlphaFoldDB" id="A0AAW1MX17"/>
<keyword evidence="1" id="KW-0175">Coiled coil</keyword>
<evidence type="ECO:0000256" key="1">
    <source>
        <dbReference type="SAM" id="Coils"/>
    </source>
</evidence>
<evidence type="ECO:0000313" key="4">
    <source>
        <dbReference type="Proteomes" id="UP001443914"/>
    </source>
</evidence>
<proteinExistence type="predicted"/>
<feature type="coiled-coil region" evidence="1">
    <location>
        <begin position="135"/>
        <end position="193"/>
    </location>
</feature>
<feature type="region of interest" description="Disordered" evidence="2">
    <location>
        <begin position="32"/>
        <end position="61"/>
    </location>
</feature>
<dbReference type="EMBL" id="JBDFQZ010000002">
    <property type="protein sequence ID" value="KAK9750531.1"/>
    <property type="molecule type" value="Genomic_DNA"/>
</dbReference>
<comment type="caution">
    <text evidence="3">The sequence shown here is derived from an EMBL/GenBank/DDBJ whole genome shotgun (WGS) entry which is preliminary data.</text>
</comment>
<evidence type="ECO:0000256" key="2">
    <source>
        <dbReference type="SAM" id="MobiDB-lite"/>
    </source>
</evidence>